<feature type="transmembrane region" description="Helical" evidence="12">
    <location>
        <begin position="227"/>
        <end position="251"/>
    </location>
</feature>
<keyword evidence="2" id="KW-0597">Phosphoprotein</keyword>
<keyword evidence="16" id="KW-1185">Reference proteome</keyword>
<proteinExistence type="predicted"/>
<keyword evidence="10 12" id="KW-0472">Membrane</keyword>
<evidence type="ECO:0000256" key="1">
    <source>
        <dbReference type="ARBA" id="ARBA00004167"/>
    </source>
</evidence>
<dbReference type="PANTHER" id="PTHR48056">
    <property type="entry name" value="LRR RECEPTOR-LIKE SERINE/THREONINE-PROTEIN KINASE-RELATED"/>
    <property type="match status" value="1"/>
</dbReference>
<keyword evidence="5 13" id="KW-0732">Signal</keyword>
<dbReference type="OrthoDB" id="598358at2759"/>
<dbReference type="PANTHER" id="PTHR48056:SF58">
    <property type="entry name" value="LEUCINE-RICH REPEAT RECEPTOR PROTEIN KINASE MSP1-LIKE ISOFORM X1"/>
    <property type="match status" value="1"/>
</dbReference>
<evidence type="ECO:0000256" key="6">
    <source>
        <dbReference type="ARBA" id="ARBA00022737"/>
    </source>
</evidence>
<dbReference type="EMBL" id="KV018449">
    <property type="protein sequence ID" value="KZV17227.1"/>
    <property type="molecule type" value="Genomic_DNA"/>
</dbReference>
<dbReference type="InterPro" id="IPR050647">
    <property type="entry name" value="Plant_LRR-RLKs"/>
</dbReference>
<evidence type="ECO:0000313" key="16">
    <source>
        <dbReference type="Proteomes" id="UP000250235"/>
    </source>
</evidence>
<keyword evidence="8" id="KW-0067">ATP-binding</keyword>
<dbReference type="Proteomes" id="UP000250235">
    <property type="component" value="Unassembled WGS sequence"/>
</dbReference>
<name>A0A2Z7A6T4_9LAMI</name>
<keyword evidence="15" id="KW-0808">Transferase</keyword>
<dbReference type="InterPro" id="IPR001611">
    <property type="entry name" value="Leu-rich_rpt"/>
</dbReference>
<keyword evidence="3" id="KW-0433">Leucine-rich repeat</keyword>
<dbReference type="PROSITE" id="PS50011">
    <property type="entry name" value="PROTEIN_KINASE_DOM"/>
    <property type="match status" value="1"/>
</dbReference>
<evidence type="ECO:0000313" key="15">
    <source>
        <dbReference type="EMBL" id="KZV17227.1"/>
    </source>
</evidence>
<evidence type="ECO:0000256" key="10">
    <source>
        <dbReference type="ARBA" id="ARBA00023136"/>
    </source>
</evidence>
<evidence type="ECO:0000256" key="11">
    <source>
        <dbReference type="ARBA" id="ARBA00023180"/>
    </source>
</evidence>
<dbReference type="SUPFAM" id="SSF52058">
    <property type="entry name" value="L domain-like"/>
    <property type="match status" value="1"/>
</dbReference>
<dbReference type="Pfam" id="PF08263">
    <property type="entry name" value="LRRNT_2"/>
    <property type="match status" value="1"/>
</dbReference>
<sequence>MIPLYFSIRFIPFCLLLLFLLCSSSFSDDSADDVRCLQGLKSSLTDPEGKLNSWVFSNSSAAFACSFAGVSCWNDLENRIFGLQLRDFGLMGKIPDSIQLCHGIQTLDLSYNSLSGTIPTQICSWLPYLVTLDLSRNRLIGPIPEELGNCSYLNTLILDDNKLNGTIPYELSNLGRLKKLSVANNDLSGRVPSFEGASLELDLSGNSGLCGAPLGKCGGLKKKDLTIIIGAGVCGAAASLLLGVGLWWWYFMKMGKRRRGRHGRDGGGSSWVERLRAHKLTQVMLFQKPLVKIKLADLLAATKNFSEENVMTSSRTGTTYSAFLPDGSVLAVKRLSPCRMGEKQFVMEMNRLGQLRHPNLVPLLGFCLVDEDKLLVYKHLSNGTLRSKLSGDATHVLDWPTRFRIALGAARGLAWLHHGCHPPIMHQIISSSIVLLDEDFDARIMDFGLARLLSSSGSNESNYACGDLGEFGYIAPEYSSTMVASLKGDVYGFGVVLLELATGQRPLEVFVGNEVFKGNLVDWVNLLSGSSRIRDAIDSRLSGKGNDEQIMRFLKIACNCVVSRPRERWSMYQVYESLKSMAEEQGSSQRFEEFPLVPGQQESSSPI</sequence>
<dbReference type="Gene3D" id="3.80.10.10">
    <property type="entry name" value="Ribonuclease Inhibitor"/>
    <property type="match status" value="1"/>
</dbReference>
<evidence type="ECO:0000256" key="9">
    <source>
        <dbReference type="ARBA" id="ARBA00022989"/>
    </source>
</evidence>
<evidence type="ECO:0000256" key="2">
    <source>
        <dbReference type="ARBA" id="ARBA00022553"/>
    </source>
</evidence>
<dbReference type="InterPro" id="IPR013210">
    <property type="entry name" value="LRR_N_plant-typ"/>
</dbReference>
<feature type="signal peptide" evidence="13">
    <location>
        <begin position="1"/>
        <end position="27"/>
    </location>
</feature>
<evidence type="ECO:0000256" key="5">
    <source>
        <dbReference type="ARBA" id="ARBA00022729"/>
    </source>
</evidence>
<reference evidence="15 16" key="1">
    <citation type="journal article" date="2015" name="Proc. Natl. Acad. Sci. U.S.A.">
        <title>The resurrection genome of Boea hygrometrica: A blueprint for survival of dehydration.</title>
        <authorList>
            <person name="Xiao L."/>
            <person name="Yang G."/>
            <person name="Zhang L."/>
            <person name="Yang X."/>
            <person name="Zhao S."/>
            <person name="Ji Z."/>
            <person name="Zhou Q."/>
            <person name="Hu M."/>
            <person name="Wang Y."/>
            <person name="Chen M."/>
            <person name="Xu Y."/>
            <person name="Jin H."/>
            <person name="Xiao X."/>
            <person name="Hu G."/>
            <person name="Bao F."/>
            <person name="Hu Y."/>
            <person name="Wan P."/>
            <person name="Li L."/>
            <person name="Deng X."/>
            <person name="Kuang T."/>
            <person name="Xiang C."/>
            <person name="Zhu J.K."/>
            <person name="Oliver M.J."/>
            <person name="He Y."/>
        </authorList>
    </citation>
    <scope>NUCLEOTIDE SEQUENCE [LARGE SCALE GENOMIC DNA]</scope>
    <source>
        <strain evidence="16">cv. XS01</strain>
    </source>
</reference>
<dbReference type="Gene3D" id="3.30.200.20">
    <property type="entry name" value="Phosphorylase Kinase, domain 1"/>
    <property type="match status" value="1"/>
</dbReference>
<organism evidence="15 16">
    <name type="scientific">Dorcoceras hygrometricum</name>
    <dbReference type="NCBI Taxonomy" id="472368"/>
    <lineage>
        <taxon>Eukaryota</taxon>
        <taxon>Viridiplantae</taxon>
        <taxon>Streptophyta</taxon>
        <taxon>Embryophyta</taxon>
        <taxon>Tracheophyta</taxon>
        <taxon>Spermatophyta</taxon>
        <taxon>Magnoliopsida</taxon>
        <taxon>eudicotyledons</taxon>
        <taxon>Gunneridae</taxon>
        <taxon>Pentapetalae</taxon>
        <taxon>asterids</taxon>
        <taxon>lamiids</taxon>
        <taxon>Lamiales</taxon>
        <taxon>Gesneriaceae</taxon>
        <taxon>Didymocarpoideae</taxon>
        <taxon>Trichosporeae</taxon>
        <taxon>Loxocarpinae</taxon>
        <taxon>Dorcoceras</taxon>
    </lineage>
</organism>
<dbReference type="AlphaFoldDB" id="A0A2Z7A6T4"/>
<keyword evidence="9 12" id="KW-1133">Transmembrane helix</keyword>
<dbReference type="InterPro" id="IPR011009">
    <property type="entry name" value="Kinase-like_dom_sf"/>
</dbReference>
<dbReference type="FunFam" id="3.80.10.10:FF:000415">
    <property type="entry name" value="Inactive LRR receptor-like serine/threonine-protein kinase BIR2"/>
    <property type="match status" value="1"/>
</dbReference>
<keyword evidence="15" id="KW-0418">Kinase</keyword>
<accession>A0A2Z7A6T4</accession>
<keyword evidence="11" id="KW-0325">Glycoprotein</keyword>
<dbReference type="InterPro" id="IPR032675">
    <property type="entry name" value="LRR_dom_sf"/>
</dbReference>
<dbReference type="Gene3D" id="1.10.510.10">
    <property type="entry name" value="Transferase(Phosphotransferase) domain 1"/>
    <property type="match status" value="1"/>
</dbReference>
<evidence type="ECO:0000256" key="13">
    <source>
        <dbReference type="SAM" id="SignalP"/>
    </source>
</evidence>
<dbReference type="InterPro" id="IPR001245">
    <property type="entry name" value="Ser-Thr/Tyr_kinase_cat_dom"/>
</dbReference>
<dbReference type="FunFam" id="1.10.510.10:FF:000609">
    <property type="entry name" value="Inactive LRR receptor-like serine/threonine-protein kinase BIR2"/>
    <property type="match status" value="1"/>
</dbReference>
<evidence type="ECO:0000256" key="12">
    <source>
        <dbReference type="SAM" id="Phobius"/>
    </source>
</evidence>
<feature type="domain" description="Protein kinase" evidence="14">
    <location>
        <begin position="305"/>
        <end position="581"/>
    </location>
</feature>
<evidence type="ECO:0000256" key="7">
    <source>
        <dbReference type="ARBA" id="ARBA00022741"/>
    </source>
</evidence>
<dbReference type="SUPFAM" id="SSF56112">
    <property type="entry name" value="Protein kinase-like (PK-like)"/>
    <property type="match status" value="1"/>
</dbReference>
<evidence type="ECO:0000256" key="8">
    <source>
        <dbReference type="ARBA" id="ARBA00022840"/>
    </source>
</evidence>
<dbReference type="InterPro" id="IPR000719">
    <property type="entry name" value="Prot_kinase_dom"/>
</dbReference>
<evidence type="ECO:0000259" key="14">
    <source>
        <dbReference type="PROSITE" id="PS50011"/>
    </source>
</evidence>
<keyword evidence="7" id="KW-0547">Nucleotide-binding</keyword>
<gene>
    <name evidence="15" type="ORF">F511_20758</name>
</gene>
<comment type="subcellular location">
    <subcellularLocation>
        <location evidence="1">Membrane</location>
        <topology evidence="1">Single-pass membrane protein</topology>
    </subcellularLocation>
</comment>
<protein>
    <submittedName>
        <fullName evidence="15">Leucine-rich repeat protein kinase family protein</fullName>
    </submittedName>
</protein>
<dbReference type="FunFam" id="3.30.200.20:FF:000428">
    <property type="entry name" value="Inactive LRR receptor-like serine/threonine-protein kinase BIR2"/>
    <property type="match status" value="1"/>
</dbReference>
<keyword evidence="6" id="KW-0677">Repeat</keyword>
<dbReference type="GO" id="GO:0005524">
    <property type="term" value="F:ATP binding"/>
    <property type="evidence" value="ECO:0007669"/>
    <property type="project" value="UniProtKB-KW"/>
</dbReference>
<dbReference type="PRINTS" id="PR00019">
    <property type="entry name" value="LEURICHRPT"/>
</dbReference>
<keyword evidence="4 12" id="KW-0812">Transmembrane</keyword>
<dbReference type="GO" id="GO:0033612">
    <property type="term" value="F:receptor serine/threonine kinase binding"/>
    <property type="evidence" value="ECO:0007669"/>
    <property type="project" value="TreeGrafter"/>
</dbReference>
<dbReference type="Pfam" id="PF00560">
    <property type="entry name" value="LRR_1"/>
    <property type="match status" value="3"/>
</dbReference>
<dbReference type="GO" id="GO:0004672">
    <property type="term" value="F:protein kinase activity"/>
    <property type="evidence" value="ECO:0007669"/>
    <property type="project" value="InterPro"/>
</dbReference>
<evidence type="ECO:0000256" key="3">
    <source>
        <dbReference type="ARBA" id="ARBA00022614"/>
    </source>
</evidence>
<dbReference type="GO" id="GO:0016020">
    <property type="term" value="C:membrane"/>
    <property type="evidence" value="ECO:0007669"/>
    <property type="project" value="UniProtKB-SubCell"/>
</dbReference>
<feature type="chain" id="PRO_5016454517" evidence="13">
    <location>
        <begin position="28"/>
        <end position="607"/>
    </location>
</feature>
<evidence type="ECO:0000256" key="4">
    <source>
        <dbReference type="ARBA" id="ARBA00022692"/>
    </source>
</evidence>
<dbReference type="Pfam" id="PF07714">
    <property type="entry name" value="PK_Tyr_Ser-Thr"/>
    <property type="match status" value="1"/>
</dbReference>